<dbReference type="CDD" id="cd00609">
    <property type="entry name" value="AAT_like"/>
    <property type="match status" value="1"/>
</dbReference>
<feature type="transmembrane region" description="Helical" evidence="4">
    <location>
        <begin position="1192"/>
        <end position="1212"/>
    </location>
</feature>
<keyword evidence="4" id="KW-0812">Transmembrane</keyword>
<dbReference type="PRINTS" id="PR00753">
    <property type="entry name" value="ACCSYNTHASE"/>
</dbReference>
<feature type="compositionally biased region" description="Polar residues" evidence="3">
    <location>
        <begin position="419"/>
        <end position="434"/>
    </location>
</feature>
<dbReference type="GO" id="GO:0030170">
    <property type="term" value="F:pyridoxal phosphate binding"/>
    <property type="evidence" value="ECO:0007669"/>
    <property type="project" value="InterPro"/>
</dbReference>
<keyword evidence="4" id="KW-1133">Transmembrane helix</keyword>
<feature type="compositionally biased region" description="Low complexity" evidence="3">
    <location>
        <begin position="917"/>
        <end position="926"/>
    </location>
</feature>
<organism evidence="7 8">
    <name type="scientific">Etheostoma spectabile</name>
    <name type="common">orangethroat darter</name>
    <dbReference type="NCBI Taxonomy" id="54343"/>
    <lineage>
        <taxon>Eukaryota</taxon>
        <taxon>Metazoa</taxon>
        <taxon>Chordata</taxon>
        <taxon>Craniata</taxon>
        <taxon>Vertebrata</taxon>
        <taxon>Euteleostomi</taxon>
        <taxon>Actinopterygii</taxon>
        <taxon>Neopterygii</taxon>
        <taxon>Teleostei</taxon>
        <taxon>Neoteleostei</taxon>
        <taxon>Acanthomorphata</taxon>
        <taxon>Eupercaria</taxon>
        <taxon>Perciformes</taxon>
        <taxon>Percoidei</taxon>
        <taxon>Percidae</taxon>
        <taxon>Etheostomatinae</taxon>
        <taxon>Etheostoma</taxon>
    </lineage>
</organism>
<dbReference type="AlphaFoldDB" id="A0A5J5D8R8"/>
<sequence length="1270" mass="142156">MSHLSKSSTTICFRRAALLRTPPVTYRMDFRGRRHERGSNWTDPEIVELLQLWSDDSVQNELESSLRNQRVFDRIAHILREKGIYRTGDQCREKIKKMKLEYRRIKDNHKMRSWKFYDVMDRVLANRPAITYSSLGGAVIAQQVFQCPGGPEAYLQGVPAGTFGPASSGGFLFGQPPKPGDPLDIKCEDVEESLLNSGVAPPEMYYESGDEQETDGQSLLGPDTPLGHVESSANARISPSGFSDMNIASSATAVTHAFGGPGPQDISEGPSKKACRPPSVRQRKRRLGGKTSWSYGGARCGGQRSLDKALASFLKWQQSAEERLLSLEEARLERELQAEERWEQREERRAEQERQHELRLFSMLTGVLVAVRQGTPTAATTPTDPSISPLAHLSASLITTATPSVSSSLSQPPSEASATQAFSTQETIESTTPASVKARKMSQSVLAALKGAETPGPSAYLSNRGNSIRQTQGILQEGYAQYLMDKHHDTKNPDGIINMGTSENKLCYDVLGQRLTKPDMPHFDPSLLQYSDWKGHAFLREEVAKFLTHYCCSPNPLKANNVVVMNGCGSLFSCIAAVICDPKDAILIPTPFYGVITEDLHLYSDVKLFHVPLDCEADGKDSRPFHLTEGKLEEGLKRAKQEGVIIRAVILMNPHNPLAEIYTADEMIAFLEFAKRNELHCIVDEVYMLTVFDESVAFNSVLSLDRLPDPQRTHVMWGMSKDFAMAGIRIGTLYTENRDLVEALAQLGAFHGVSGNSQHQVAQLLQDREWISEEFLPENRRRLKAAHSYVTGELRSMGIPYLDRHAALYVWADLRKFLREPSFEEELSLWKGFLRHKVVVSCGQAFSCSTPGWFRIVFADQQHHLQLGLKRIREALKEIEERSTSPDSRSIKEASEEGDKSEKEDSDDSDNAAVVNSTSSPKSKSSNQLMEKDCPVPDTGPLATADLVLLDCQASKPDSLGSLIGTLRHQIHSSDWLEKNTPELTAAEDPEILDVFKALLQRARNESWWVTVENSRGNSAADWGEFPLQRRWRNTRWCRNMQLLELEDSGSRFRFSQSCVGLAGSLCVCYAVWTPLWLKERGLWTEWNNTESDQINLKAVEAERVFGVISFLMAVSTGLLCLVFALCWTPRTVRSYSNTRSLLMAGQALYPSTLLLLTMASTGFFFLLSWGLFTHQHREEIRQDFSSLGSSYWLGAVGWFLLLVVEMIVFIAEKAVVPDILPDLETAMESWRISSQLKAAKRSFSDSYYPGNRKSNMNPKGLKWISEIGT</sequence>
<dbReference type="EMBL" id="VOFY01000008">
    <property type="protein sequence ID" value="KAA8590487.1"/>
    <property type="molecule type" value="Genomic_DNA"/>
</dbReference>
<dbReference type="InterPro" id="IPR015421">
    <property type="entry name" value="PyrdxlP-dep_Trfase_major"/>
</dbReference>
<feature type="transmembrane region" description="Helical" evidence="4">
    <location>
        <begin position="1105"/>
        <end position="1128"/>
    </location>
</feature>
<evidence type="ECO:0000313" key="8">
    <source>
        <dbReference type="Proteomes" id="UP000327493"/>
    </source>
</evidence>
<comment type="caution">
    <text evidence="7">The sequence shown here is derived from an EMBL/GenBank/DDBJ whole genome shotgun (WGS) entry which is preliminary data.</text>
</comment>
<keyword evidence="4" id="KW-0472">Membrane</keyword>
<dbReference type="InterPro" id="IPR004838">
    <property type="entry name" value="NHTrfase_class1_PyrdxlP-BS"/>
</dbReference>
<dbReference type="InterPro" id="IPR050478">
    <property type="entry name" value="Ethylene_sulfur-biosynth"/>
</dbReference>
<dbReference type="PROSITE" id="PS00105">
    <property type="entry name" value="AA_TRANSFER_CLASS_1"/>
    <property type="match status" value="1"/>
</dbReference>
<dbReference type="SUPFAM" id="SSF53383">
    <property type="entry name" value="PLP-dependent transferases"/>
    <property type="match status" value="1"/>
</dbReference>
<dbReference type="Proteomes" id="UP000327493">
    <property type="component" value="Chromosome 8"/>
</dbReference>
<comment type="similarity">
    <text evidence="1">Belongs to the class-I pyridoxal-phosphate-dependent aminotransferase family.</text>
</comment>
<dbReference type="PANTHER" id="PTHR43795">
    <property type="entry name" value="BIFUNCTIONAL ASPARTATE AMINOTRANSFERASE AND GLUTAMATE/ASPARTATE-PREPHENATE AMINOTRANSFERASE-RELATED"/>
    <property type="match status" value="1"/>
</dbReference>
<evidence type="ECO:0000256" key="4">
    <source>
        <dbReference type="SAM" id="Phobius"/>
    </source>
</evidence>
<reference evidence="7 8" key="1">
    <citation type="submission" date="2019-08" db="EMBL/GenBank/DDBJ databases">
        <title>A chromosome-level genome assembly, high-density linkage maps, and genome scans reveal the genomic architecture of hybrid incompatibilities underlying speciation via character displacement in darters (Percidae: Etheostominae).</title>
        <authorList>
            <person name="Moran R.L."/>
            <person name="Catchen J.M."/>
            <person name="Fuller R.C."/>
        </authorList>
    </citation>
    <scope>NUCLEOTIDE SEQUENCE [LARGE SCALE GENOMIC DNA]</scope>
    <source>
        <strain evidence="7">EspeVRDwgs_2016</strain>
        <tissue evidence="7">Muscle</tissue>
    </source>
</reference>
<feature type="region of interest" description="Disordered" evidence="3">
    <location>
        <begin position="880"/>
        <end position="937"/>
    </location>
</feature>
<evidence type="ECO:0000259" key="5">
    <source>
        <dbReference type="Pfam" id="PF00155"/>
    </source>
</evidence>
<dbReference type="Pfam" id="PF13837">
    <property type="entry name" value="Myb_DNA-bind_4"/>
    <property type="match status" value="1"/>
</dbReference>
<dbReference type="InterPro" id="IPR015424">
    <property type="entry name" value="PyrdxlP-dep_Trfase"/>
</dbReference>
<evidence type="ECO:0000256" key="1">
    <source>
        <dbReference type="ARBA" id="ARBA00007441"/>
    </source>
</evidence>
<protein>
    <submittedName>
        <fullName evidence="7">Uncharacterized protein</fullName>
    </submittedName>
</protein>
<feature type="domain" description="Aminotransferase class I/classII large" evidence="5">
    <location>
        <begin position="525"/>
        <end position="860"/>
    </location>
</feature>
<dbReference type="GO" id="GO:0008483">
    <property type="term" value="F:transaminase activity"/>
    <property type="evidence" value="ECO:0007669"/>
    <property type="project" value="TreeGrafter"/>
</dbReference>
<feature type="compositionally biased region" description="Low complexity" evidence="3">
    <location>
        <begin position="403"/>
        <end position="418"/>
    </location>
</feature>
<accession>A0A5J5D8R8</accession>
<gene>
    <name evidence="7" type="ORF">FQN60_014421</name>
</gene>
<dbReference type="Gene3D" id="1.10.10.60">
    <property type="entry name" value="Homeodomain-like"/>
    <property type="match status" value="1"/>
</dbReference>
<evidence type="ECO:0000313" key="7">
    <source>
        <dbReference type="EMBL" id="KAA8590487.1"/>
    </source>
</evidence>
<evidence type="ECO:0000256" key="2">
    <source>
        <dbReference type="ARBA" id="ARBA00022898"/>
    </source>
</evidence>
<feature type="transmembrane region" description="Helical" evidence="4">
    <location>
        <begin position="1149"/>
        <end position="1172"/>
    </location>
</feature>
<dbReference type="PANTHER" id="PTHR43795:SF17">
    <property type="entry name" value="1-AMINOCYCLOPROPANE-1-CARBOXYLATE SYNTHASE-LIKE PROTEIN 1"/>
    <property type="match status" value="1"/>
</dbReference>
<dbReference type="GO" id="GO:0006520">
    <property type="term" value="P:amino acid metabolic process"/>
    <property type="evidence" value="ECO:0007669"/>
    <property type="project" value="TreeGrafter"/>
</dbReference>
<dbReference type="FunFam" id="1.10.10.60:FF:000032">
    <property type="entry name" value="Zinc finger and SCAN domain-containing 20"/>
    <property type="match status" value="1"/>
</dbReference>
<proteinExistence type="inferred from homology"/>
<keyword evidence="8" id="KW-1185">Reference proteome</keyword>
<dbReference type="Gene3D" id="3.90.1150.10">
    <property type="entry name" value="Aspartate Aminotransferase, domain 1"/>
    <property type="match status" value="1"/>
</dbReference>
<feature type="region of interest" description="Disordered" evidence="3">
    <location>
        <begin position="255"/>
        <end position="294"/>
    </location>
</feature>
<name>A0A5J5D8R8_9PERO</name>
<evidence type="ECO:0000259" key="6">
    <source>
        <dbReference type="Pfam" id="PF13837"/>
    </source>
</evidence>
<dbReference type="InterPro" id="IPR004839">
    <property type="entry name" value="Aminotransferase_I/II_large"/>
</dbReference>
<feature type="region of interest" description="Disordered" evidence="3">
    <location>
        <begin position="200"/>
        <end position="240"/>
    </location>
</feature>
<dbReference type="InterPro" id="IPR015422">
    <property type="entry name" value="PyrdxlP-dep_Trfase_small"/>
</dbReference>
<evidence type="ECO:0000256" key="3">
    <source>
        <dbReference type="SAM" id="MobiDB-lite"/>
    </source>
</evidence>
<feature type="compositionally biased region" description="Polar residues" evidence="3">
    <location>
        <begin position="231"/>
        <end position="240"/>
    </location>
</feature>
<dbReference type="Gene3D" id="3.40.640.10">
    <property type="entry name" value="Type I PLP-dependent aspartate aminotransferase-like (Major domain)"/>
    <property type="match status" value="1"/>
</dbReference>
<feature type="domain" description="Myb/SANT-like DNA-binding" evidence="6">
    <location>
        <begin position="39"/>
        <end position="122"/>
    </location>
</feature>
<feature type="region of interest" description="Disordered" evidence="3">
    <location>
        <begin position="403"/>
        <end position="437"/>
    </location>
</feature>
<feature type="compositionally biased region" description="Basic and acidic residues" evidence="3">
    <location>
        <begin position="880"/>
        <end position="903"/>
    </location>
</feature>
<keyword evidence="2" id="KW-0663">Pyridoxal phosphate</keyword>
<dbReference type="Pfam" id="PF00155">
    <property type="entry name" value="Aminotran_1_2"/>
    <property type="match status" value="1"/>
</dbReference>
<dbReference type="InterPro" id="IPR044822">
    <property type="entry name" value="Myb_DNA-bind_4"/>
</dbReference>